<protein>
    <recommendedName>
        <fullName evidence="6">Nucleolar pre-ribosomal-associated protein 1</fullName>
    </recommendedName>
</protein>
<evidence type="ECO:0000313" key="5">
    <source>
        <dbReference type="Proteomes" id="UP001385951"/>
    </source>
</evidence>
<dbReference type="GO" id="GO:0000466">
    <property type="term" value="P:maturation of 5.8S rRNA from tricistronic rRNA transcript (SSU-rRNA, 5.8S rRNA, LSU-rRNA)"/>
    <property type="evidence" value="ECO:0007669"/>
    <property type="project" value="TreeGrafter"/>
</dbReference>
<evidence type="ECO:0000259" key="1">
    <source>
        <dbReference type="Pfam" id="PF11707"/>
    </source>
</evidence>
<dbReference type="Proteomes" id="UP001385951">
    <property type="component" value="Unassembled WGS sequence"/>
</dbReference>
<dbReference type="InterPro" id="IPR039844">
    <property type="entry name" value="URB1"/>
</dbReference>
<evidence type="ECO:0000313" key="4">
    <source>
        <dbReference type="EMBL" id="KAK7696544.1"/>
    </source>
</evidence>
<dbReference type="PANTHER" id="PTHR13500">
    <property type="entry name" value="NUCLEOLAR PRERIBOSOMAL-ASSOCIATED PROTEIN 1"/>
    <property type="match status" value="1"/>
</dbReference>
<dbReference type="InterPro" id="IPR032436">
    <property type="entry name" value="URB1_C"/>
</dbReference>
<dbReference type="InterPro" id="IPR016024">
    <property type="entry name" value="ARM-type_fold"/>
</dbReference>
<dbReference type="SUPFAM" id="SSF48371">
    <property type="entry name" value="ARM repeat"/>
    <property type="match status" value="2"/>
</dbReference>
<feature type="domain" description="URB1 C-terminal" evidence="2">
    <location>
        <begin position="1535"/>
        <end position="1727"/>
    </location>
</feature>
<dbReference type="Pfam" id="PF11707">
    <property type="entry name" value="Npa1"/>
    <property type="match status" value="1"/>
</dbReference>
<dbReference type="EMBL" id="JASBNA010000001">
    <property type="protein sequence ID" value="KAK7696544.1"/>
    <property type="molecule type" value="Genomic_DNA"/>
</dbReference>
<dbReference type="PANTHER" id="PTHR13500:SF0">
    <property type="entry name" value="NUCLEOLAR PRE-RIBOSOMAL-ASSOCIATED PROTEIN 1"/>
    <property type="match status" value="1"/>
</dbReference>
<proteinExistence type="predicted"/>
<reference evidence="4 5" key="1">
    <citation type="submission" date="2022-09" db="EMBL/GenBank/DDBJ databases">
        <authorList>
            <person name="Palmer J.M."/>
        </authorList>
    </citation>
    <scope>NUCLEOTIDE SEQUENCE [LARGE SCALE GENOMIC DNA]</scope>
    <source>
        <strain evidence="4 5">DSM 7382</strain>
    </source>
</reference>
<gene>
    <name evidence="4" type="ORF">QCA50_001202</name>
</gene>
<accession>A0AAW0GYC5</accession>
<dbReference type="InterPro" id="IPR021714">
    <property type="entry name" value="URB1_N"/>
</dbReference>
<evidence type="ECO:0000259" key="2">
    <source>
        <dbReference type="Pfam" id="PF16201"/>
    </source>
</evidence>
<dbReference type="GO" id="GO:0000463">
    <property type="term" value="P:maturation of LSU-rRNA from tricistronic rRNA transcript (SSU-rRNA, 5.8S rRNA, LSU-rRNA)"/>
    <property type="evidence" value="ECO:0007669"/>
    <property type="project" value="TreeGrafter"/>
</dbReference>
<name>A0AAW0GYC5_9APHY</name>
<sequence length="1921" mass="216721">MKSKSNEAKPFNLTSAQDIRDVFQSRDESILQQGLTALRDRLTLKYNERVDVHDPRLQLLSTWLGSDEGAQTLFRLWEVTNVKQHVVLSLIVSILGNTISLLSSHYSYHDFAAPIVNTILSQQWILKLNTYLASTYNDLIIFTLKLYLSLSNFSSGRVRKTLLDEFAWDLKTLPKLLHMRRKQKGDTVKNIMASPDIRSLFVLFLLSFVDKSSAPTVKNSFLEQRRDLLASAFKGLTQDPYPLVRKVLEILWDGMWSDSKVKRSLKVAVFNENTISQIVRLYDRKTQEGPDEDDVPAEVAHHFLLAICTRPGSGICFKDNGWYPREEGQSAGIPFSTTTEGTKVHNKILAGVVKSLRLSDDPRQRELALRILRACPELVAGFWSASSLTLEPRLSSTWIGNISFLNSVISELPPTDTFLKGGEYRSVPPPLNAVLDNIVPTSQIKHHLSRGLQSPSPLVQHCTALTVSKCLTKYLSVIQAFRSIQEILQEDITGLWTRRISEIEREVRRRLPDLQVIVAFIQQRGSGSIPSTSQLPINPVQADLLVESSQRLLWLYHHALPSLFAESRFDVAKVLQVLDSTEGGVHSQNIPGLLTVRQLHALRLLKESDQFSWSGKADSNRSNFSTLLNLYVTTDITVVRATVGDVLKDGLAASLLFQHNPDEFSLWLDSLPTYFPGAERKDDDADPTTVIPFLDECSQRCLKTPFKYLEELRTLAGDHDELSSDTVTSSIQPELLPSPLLITVVEQFTLRITGDKLKQQETLSLVSYLRRLLLRLTCSVRSLEILHPLVERLLAATSMSNVAAPIQRELYALCLGTRYPRLPSLQNIDELSSRDLVEFDPVLPFQGHLWTPDDVSSRMAQYTGSVSCWLVLVHSVGDILNNDACHEVLTDLFAGNHCNLIEFKRSLAVINQRLMDPTQICNRTCTVSFLAKVISKARVMLSPTDLSHLKQTLVLSISIKEYSSRFLAAEQQEAFANLIKISLDPASPEDKKLVTEYASYWCNLLQTKWNTFDELKAKTASIWIPFMTSEMTLSILQHLVGGDLTSDKHSSMVIEEILKASSGARVTFSQHISTFARLQSLFPNNSLVEAILADTLEETVGFLRPTDGSTLSQSLAGFDSRNSRARSQVRDLDVASILRREMWTPSTARILVSLIYLDKEVRKTVIQWLETTSFSHDASYLATIIHALIDCSPLDCSVTVEILPYFKTLVQLVVEQRDSTVTTKSTEALILALRYVPSLREQLITILRDEFTGFAGIWDQSIATLCKAAVDAAGEDLAKSLENVVSDGWKWATSLLTEPVRCSTKECSTLMLLVDLLKHSRAGSSVHSLADTAVSAAIQHHLTEKKIVQFIHRTVECLQLKPASTNRILQSIIQHPRFYDSCQINNDGLREDTVALLHFLFHLHPANTCQPSHLEPFSRLYGGTLSPSDLKLLSIFRLYETTRKASLAGLLARPSHDAVDASHSLLSLDSGRVLRTCLSFPQWRGMYAPADNMIVEEAEVYDPTYIILLFGFWMKDEAPSSALAWVRMFRTNVVSLLIRSLSSHEETTRQAALSQLASLSILLQDADFAEQKHVLLVMDLLRDQVRIGPTDLHSPRLPAYMTLHLAHSLRGIFYPSHFIYPLTARYLLQRPELDSTDVPMLLSMLYSSDDQWKPEQLWILRFLTDGLVGKKEWQIMSKRHTWDLVASQYRRMTDKMSRHAVLELLARISSLPSPTYTLITKSALLEWIEEQLRYIIPGEEIAWLKIIENIVVMMNSARSASRNQEWQHAVARCLLKVLQSHSCQNDDLSRTIAILRRLDVTVLIPSQVSSIITSALSKLQNTEIDLVIPVDITEHLANSQLPPSNPPHRSGRLWTRTQPDPFLLWGQTVEALWQVSLEAENSQQWNELTNRLLLWRAVVGEENSRTGEWARRQMIEALSVQ</sequence>
<comment type="caution">
    <text evidence="4">The sequence shown here is derived from an EMBL/GenBank/DDBJ whole genome shotgun (WGS) entry which is preliminary data.</text>
</comment>
<dbReference type="GO" id="GO:0005730">
    <property type="term" value="C:nucleolus"/>
    <property type="evidence" value="ECO:0007669"/>
    <property type="project" value="TreeGrafter"/>
</dbReference>
<feature type="domain" description="URB1 central HEAT repeat" evidence="3">
    <location>
        <begin position="619"/>
        <end position="804"/>
    </location>
</feature>
<dbReference type="Pfam" id="PF26140">
    <property type="entry name" value="HEAT_URB1"/>
    <property type="match status" value="1"/>
</dbReference>
<dbReference type="InterPro" id="IPR059018">
    <property type="entry name" value="HEAT_URB1"/>
</dbReference>
<keyword evidence="5" id="KW-1185">Reference proteome</keyword>
<evidence type="ECO:0000259" key="3">
    <source>
        <dbReference type="Pfam" id="PF26140"/>
    </source>
</evidence>
<feature type="domain" description="URB1 N-terminal" evidence="1">
    <location>
        <begin position="71"/>
        <end position="401"/>
    </location>
</feature>
<dbReference type="Pfam" id="PF16201">
    <property type="entry name" value="NopRA1"/>
    <property type="match status" value="1"/>
</dbReference>
<organism evidence="4 5">
    <name type="scientific">Cerrena zonata</name>
    <dbReference type="NCBI Taxonomy" id="2478898"/>
    <lineage>
        <taxon>Eukaryota</taxon>
        <taxon>Fungi</taxon>
        <taxon>Dikarya</taxon>
        <taxon>Basidiomycota</taxon>
        <taxon>Agaricomycotina</taxon>
        <taxon>Agaricomycetes</taxon>
        <taxon>Polyporales</taxon>
        <taxon>Cerrenaceae</taxon>
        <taxon>Cerrena</taxon>
    </lineage>
</organism>
<evidence type="ECO:0008006" key="6">
    <source>
        <dbReference type="Google" id="ProtNLM"/>
    </source>
</evidence>